<keyword evidence="18" id="KW-1185">Reference proteome</keyword>
<dbReference type="EMBL" id="FOSQ01000003">
    <property type="protein sequence ID" value="SFK50089.1"/>
    <property type="molecule type" value="Genomic_DNA"/>
</dbReference>
<feature type="binding site" evidence="14">
    <location>
        <position position="89"/>
    </location>
    <ligand>
        <name>Zn(2+)</name>
        <dbReference type="ChEBI" id="CHEBI:29105"/>
        <note>catalytic</note>
    </ligand>
</feature>
<dbReference type="InterPro" id="IPR006262">
    <property type="entry name" value="Cyt_deam_tetra"/>
</dbReference>
<gene>
    <name evidence="17" type="ORF">SAMN02745775_10357</name>
</gene>
<sequence length="140" mass="14067">MDPIDDAALMAQAEAARGFAHAPYSRFRVGAALLADGGAVIPGCNVENASYGATICAERTAVVAAVAAGHRRFTAIAIAGPAGIALGPCGMCRQVLSEFAPDGSLRVLTRDAAGAIHATTIAQLLPAAFSATDLASSTRD</sequence>
<dbReference type="GO" id="GO:0008270">
    <property type="term" value="F:zinc ion binding"/>
    <property type="evidence" value="ECO:0007669"/>
    <property type="project" value="UniProtKB-UniRule"/>
</dbReference>
<name>A0A1I4A2V8_9PROT</name>
<dbReference type="NCBIfam" id="NF004064">
    <property type="entry name" value="PRK05578.1"/>
    <property type="match status" value="1"/>
</dbReference>
<dbReference type="Gene3D" id="3.40.140.10">
    <property type="entry name" value="Cytidine Deaminase, domain 2"/>
    <property type="match status" value="1"/>
</dbReference>
<comment type="cofactor">
    <cofactor evidence="1 14 15">
        <name>Zn(2+)</name>
        <dbReference type="ChEBI" id="CHEBI:29105"/>
    </cofactor>
</comment>
<evidence type="ECO:0000256" key="7">
    <source>
        <dbReference type="ARBA" id="ARBA00022801"/>
    </source>
</evidence>
<evidence type="ECO:0000256" key="6">
    <source>
        <dbReference type="ARBA" id="ARBA00022723"/>
    </source>
</evidence>
<evidence type="ECO:0000256" key="12">
    <source>
        <dbReference type="PIRSR" id="PIRSR606262-1"/>
    </source>
</evidence>
<evidence type="ECO:0000313" key="18">
    <source>
        <dbReference type="Proteomes" id="UP000199473"/>
    </source>
</evidence>
<dbReference type="Pfam" id="PF00383">
    <property type="entry name" value="dCMP_cyt_deam_1"/>
    <property type="match status" value="1"/>
</dbReference>
<dbReference type="PROSITE" id="PS00903">
    <property type="entry name" value="CYT_DCMP_DEAMINASES_1"/>
    <property type="match status" value="1"/>
</dbReference>
<evidence type="ECO:0000313" key="17">
    <source>
        <dbReference type="EMBL" id="SFK50089.1"/>
    </source>
</evidence>
<dbReference type="EC" id="3.5.4.5" evidence="4 15"/>
<feature type="binding site" evidence="13">
    <location>
        <begin position="45"/>
        <end position="51"/>
    </location>
    <ligand>
        <name>substrate</name>
    </ligand>
</feature>
<reference evidence="17 18" key="1">
    <citation type="submission" date="2016-10" db="EMBL/GenBank/DDBJ databases">
        <authorList>
            <person name="de Groot N.N."/>
        </authorList>
    </citation>
    <scope>NUCLEOTIDE SEQUENCE [LARGE SCALE GENOMIC DNA]</scope>
    <source>
        <strain evidence="17 18">DSM 19981</strain>
    </source>
</reference>
<evidence type="ECO:0000256" key="14">
    <source>
        <dbReference type="PIRSR" id="PIRSR606262-3"/>
    </source>
</evidence>
<keyword evidence="8 14" id="KW-0862">Zinc</keyword>
<evidence type="ECO:0000256" key="15">
    <source>
        <dbReference type="RuleBase" id="RU364006"/>
    </source>
</evidence>
<dbReference type="CDD" id="cd01283">
    <property type="entry name" value="cytidine_deaminase"/>
    <property type="match status" value="1"/>
</dbReference>
<dbReference type="InterPro" id="IPR016193">
    <property type="entry name" value="Cytidine_deaminase-like"/>
</dbReference>
<protein>
    <recommendedName>
        <fullName evidence="5 15">Cytidine deaminase</fullName>
        <ecNumber evidence="4 15">3.5.4.5</ecNumber>
    </recommendedName>
    <alternativeName>
        <fullName evidence="9 15">Cytidine aminohydrolase</fullName>
    </alternativeName>
</protein>
<feature type="binding site" evidence="14">
    <location>
        <position position="92"/>
    </location>
    <ligand>
        <name>Zn(2+)</name>
        <dbReference type="ChEBI" id="CHEBI:29105"/>
        <note>catalytic</note>
    </ligand>
</feature>
<evidence type="ECO:0000256" key="1">
    <source>
        <dbReference type="ARBA" id="ARBA00001947"/>
    </source>
</evidence>
<proteinExistence type="inferred from homology"/>
<evidence type="ECO:0000256" key="9">
    <source>
        <dbReference type="ARBA" id="ARBA00032005"/>
    </source>
</evidence>
<keyword evidence="6 14" id="KW-0479">Metal-binding</keyword>
<accession>A0A1I4A2V8</accession>
<evidence type="ECO:0000256" key="10">
    <source>
        <dbReference type="ARBA" id="ARBA00049252"/>
    </source>
</evidence>
<feature type="binding site" evidence="14">
    <location>
        <position position="56"/>
    </location>
    <ligand>
        <name>Zn(2+)</name>
        <dbReference type="ChEBI" id="CHEBI:29105"/>
        <note>catalytic</note>
    </ligand>
</feature>
<keyword evidence="7 15" id="KW-0378">Hydrolase</keyword>
<comment type="function">
    <text evidence="2 15">This enzyme scavenges exogenous and endogenous cytidine and 2'-deoxycytidine for UMP synthesis.</text>
</comment>
<dbReference type="AlphaFoldDB" id="A0A1I4A2V8"/>
<dbReference type="GO" id="GO:0042802">
    <property type="term" value="F:identical protein binding"/>
    <property type="evidence" value="ECO:0007669"/>
    <property type="project" value="UniProtKB-ARBA"/>
</dbReference>
<dbReference type="GO" id="GO:0055086">
    <property type="term" value="P:nucleobase-containing small molecule metabolic process"/>
    <property type="evidence" value="ECO:0007669"/>
    <property type="project" value="UniProtKB-ARBA"/>
</dbReference>
<dbReference type="InterPro" id="IPR050202">
    <property type="entry name" value="Cyt/Deoxycyt_deaminase"/>
</dbReference>
<dbReference type="PANTHER" id="PTHR11644:SF2">
    <property type="entry name" value="CYTIDINE DEAMINASE"/>
    <property type="match status" value="1"/>
</dbReference>
<organism evidence="17 18">
    <name type="scientific">Falsiroseomonas stagni DSM 19981</name>
    <dbReference type="NCBI Taxonomy" id="1123062"/>
    <lineage>
        <taxon>Bacteria</taxon>
        <taxon>Pseudomonadati</taxon>
        <taxon>Pseudomonadota</taxon>
        <taxon>Alphaproteobacteria</taxon>
        <taxon>Acetobacterales</taxon>
        <taxon>Roseomonadaceae</taxon>
        <taxon>Falsiroseomonas</taxon>
    </lineage>
</organism>
<dbReference type="InterPro" id="IPR002125">
    <property type="entry name" value="CMP_dCMP_dom"/>
</dbReference>
<dbReference type="PROSITE" id="PS51747">
    <property type="entry name" value="CYT_DCMP_DEAMINASES_2"/>
    <property type="match status" value="1"/>
</dbReference>
<comment type="catalytic activity">
    <reaction evidence="10 15">
        <text>2'-deoxycytidine + H2O + H(+) = 2'-deoxyuridine + NH4(+)</text>
        <dbReference type="Rhea" id="RHEA:13433"/>
        <dbReference type="ChEBI" id="CHEBI:15377"/>
        <dbReference type="ChEBI" id="CHEBI:15378"/>
        <dbReference type="ChEBI" id="CHEBI:15698"/>
        <dbReference type="ChEBI" id="CHEBI:16450"/>
        <dbReference type="ChEBI" id="CHEBI:28938"/>
        <dbReference type="EC" id="3.5.4.5"/>
    </reaction>
</comment>
<dbReference type="OrthoDB" id="9795347at2"/>
<dbReference type="RefSeq" id="WP_092959146.1">
    <property type="nucleotide sequence ID" value="NZ_FOSQ01000003.1"/>
</dbReference>
<evidence type="ECO:0000256" key="13">
    <source>
        <dbReference type="PIRSR" id="PIRSR606262-2"/>
    </source>
</evidence>
<evidence type="ECO:0000256" key="4">
    <source>
        <dbReference type="ARBA" id="ARBA00012783"/>
    </source>
</evidence>
<evidence type="ECO:0000256" key="5">
    <source>
        <dbReference type="ARBA" id="ARBA00018266"/>
    </source>
</evidence>
<comment type="similarity">
    <text evidence="3 15">Belongs to the cytidine and deoxycytidylate deaminase family.</text>
</comment>
<evidence type="ECO:0000256" key="2">
    <source>
        <dbReference type="ARBA" id="ARBA00003949"/>
    </source>
</evidence>
<dbReference type="Proteomes" id="UP000199473">
    <property type="component" value="Unassembled WGS sequence"/>
</dbReference>
<comment type="catalytic activity">
    <reaction evidence="11 15">
        <text>cytidine + H2O + H(+) = uridine + NH4(+)</text>
        <dbReference type="Rhea" id="RHEA:16069"/>
        <dbReference type="ChEBI" id="CHEBI:15377"/>
        <dbReference type="ChEBI" id="CHEBI:15378"/>
        <dbReference type="ChEBI" id="CHEBI:16704"/>
        <dbReference type="ChEBI" id="CHEBI:17562"/>
        <dbReference type="ChEBI" id="CHEBI:28938"/>
        <dbReference type="EC" id="3.5.4.5"/>
    </reaction>
</comment>
<dbReference type="SUPFAM" id="SSF53927">
    <property type="entry name" value="Cytidine deaminase-like"/>
    <property type="match status" value="1"/>
</dbReference>
<evidence type="ECO:0000256" key="8">
    <source>
        <dbReference type="ARBA" id="ARBA00022833"/>
    </source>
</evidence>
<dbReference type="InterPro" id="IPR016192">
    <property type="entry name" value="APOBEC/CMP_deaminase_Zn-bd"/>
</dbReference>
<evidence type="ECO:0000256" key="11">
    <source>
        <dbReference type="ARBA" id="ARBA00049558"/>
    </source>
</evidence>
<feature type="active site" description="Proton donor" evidence="12">
    <location>
        <position position="58"/>
    </location>
</feature>
<dbReference type="PANTHER" id="PTHR11644">
    <property type="entry name" value="CYTIDINE DEAMINASE"/>
    <property type="match status" value="1"/>
</dbReference>
<evidence type="ECO:0000259" key="16">
    <source>
        <dbReference type="PROSITE" id="PS51747"/>
    </source>
</evidence>
<dbReference type="GO" id="GO:0005829">
    <property type="term" value="C:cytosol"/>
    <property type="evidence" value="ECO:0007669"/>
    <property type="project" value="TreeGrafter"/>
</dbReference>
<dbReference type="GO" id="GO:0072527">
    <property type="term" value="P:pyrimidine-containing compound metabolic process"/>
    <property type="evidence" value="ECO:0007669"/>
    <property type="project" value="UniProtKB-ARBA"/>
</dbReference>
<dbReference type="FunFam" id="3.40.140.10:FF:000008">
    <property type="entry name" value="Cytidine deaminase"/>
    <property type="match status" value="1"/>
</dbReference>
<evidence type="ECO:0000256" key="3">
    <source>
        <dbReference type="ARBA" id="ARBA00006576"/>
    </source>
</evidence>
<dbReference type="GO" id="GO:0004126">
    <property type="term" value="F:cytidine deaminase activity"/>
    <property type="evidence" value="ECO:0007669"/>
    <property type="project" value="UniProtKB-UniRule"/>
</dbReference>
<feature type="domain" description="CMP/dCMP-type deaminase" evidence="16">
    <location>
        <begin position="4"/>
        <end position="132"/>
    </location>
</feature>
<dbReference type="NCBIfam" id="TIGR01354">
    <property type="entry name" value="cyt_deam_tetra"/>
    <property type="match status" value="1"/>
</dbReference>
<dbReference type="STRING" id="1123062.SAMN02745775_10357"/>